<dbReference type="GeneID" id="54580384"/>
<feature type="region of interest" description="Disordered" evidence="1">
    <location>
        <begin position="389"/>
        <end position="416"/>
    </location>
</feature>
<evidence type="ECO:0008006" key="6">
    <source>
        <dbReference type="Google" id="ProtNLM"/>
    </source>
</evidence>
<feature type="region of interest" description="Disordered" evidence="1">
    <location>
        <begin position="179"/>
        <end position="244"/>
    </location>
</feature>
<feature type="region of interest" description="Disordered" evidence="1">
    <location>
        <begin position="653"/>
        <end position="728"/>
    </location>
</feature>
<feature type="signal peptide" evidence="3">
    <location>
        <begin position="1"/>
        <end position="21"/>
    </location>
</feature>
<dbReference type="Proteomes" id="UP000800094">
    <property type="component" value="Unassembled WGS sequence"/>
</dbReference>
<feature type="region of interest" description="Disordered" evidence="1">
    <location>
        <begin position="69"/>
        <end position="106"/>
    </location>
</feature>
<dbReference type="RefSeq" id="XP_033680431.1">
    <property type="nucleotide sequence ID" value="XM_033827054.1"/>
</dbReference>
<organism evidence="4 5">
    <name type="scientific">Trematosphaeria pertusa</name>
    <dbReference type="NCBI Taxonomy" id="390896"/>
    <lineage>
        <taxon>Eukaryota</taxon>
        <taxon>Fungi</taxon>
        <taxon>Dikarya</taxon>
        <taxon>Ascomycota</taxon>
        <taxon>Pezizomycotina</taxon>
        <taxon>Dothideomycetes</taxon>
        <taxon>Pleosporomycetidae</taxon>
        <taxon>Pleosporales</taxon>
        <taxon>Massarineae</taxon>
        <taxon>Trematosphaeriaceae</taxon>
        <taxon>Trematosphaeria</taxon>
    </lineage>
</organism>
<feature type="region of interest" description="Disordered" evidence="1">
    <location>
        <begin position="267"/>
        <end position="374"/>
    </location>
</feature>
<keyword evidence="3" id="KW-0732">Signal</keyword>
<name>A0A6A6I527_9PLEO</name>
<feature type="compositionally biased region" description="Polar residues" evidence="1">
    <location>
        <begin position="205"/>
        <end position="219"/>
    </location>
</feature>
<evidence type="ECO:0000313" key="5">
    <source>
        <dbReference type="Proteomes" id="UP000800094"/>
    </source>
</evidence>
<feature type="compositionally biased region" description="Basic and acidic residues" evidence="1">
    <location>
        <begin position="190"/>
        <end position="200"/>
    </location>
</feature>
<keyword evidence="2" id="KW-0472">Membrane</keyword>
<feature type="compositionally biased region" description="Basic and acidic residues" evidence="1">
    <location>
        <begin position="364"/>
        <end position="373"/>
    </location>
</feature>
<dbReference type="EMBL" id="ML987200">
    <property type="protein sequence ID" value="KAF2245427.1"/>
    <property type="molecule type" value="Genomic_DNA"/>
</dbReference>
<evidence type="ECO:0000256" key="1">
    <source>
        <dbReference type="SAM" id="MobiDB-lite"/>
    </source>
</evidence>
<sequence length="728" mass="79450">MLGKQATIFALLSTIIGLTSAALAVMTTVVSPQPTEPTAPFTMDPSLIRRQWQWPSVTASAPAWTQPAWTPGAQPTWAPETQWAQPSSVPSSIPAPSVSPLPTTNAQAHNNFSDGRSMSLAWLAIPVIVVFLALLGAAWHCYQKKRHGMDPWKCCRRTKKSKPHGDLERGLTEKESPVALSGAGHHYPHRPLDELWEPPKRVTRAATSPTGSRQWYQANHSRDKPLPPLPAASPAARNFSVPARPVLDRAPATTQFTIPRKPVPVAPAQRYRSHRAAVVNGPAEPEPLPWEEINRDTENWVNSGAGVNRSSSGFTWPMDGSDTHAPSQPRRLRPSMRPNSTRTKTHPSSAIRHATLSQSAPSDTKTHPSEPGRHSAAYVLDIPTATRHRQPFNGFPAFESPASSSPQQAEATVRSAKGDPLPATQLLGGHRFFVIASTQPSQFPWPTAQDASQPVVTMSFVYVAPSMETSPISTPPFETAISVASTDFILPETTSRTQIPPPSTLQTSPTPVPTRAVTSDVPPSPTLMEGPNKPEQGNRTVPIAVGTVCGSLILFLLAIYAIMHWRKRRPSVNEEEPSSFIDPKHDTWRASGGLRRYTSCSNTNTATPDSVEREKMQTTTSLSWVDWVQSTGIVPGAARRWFGVLKKSSRVMQETEISEEAETQGRPASRNSRSVFPLADFDTGQPHATHEEDGRVSPPSSSERNPMRHLAPGQKYWPGFGTNASHEN</sequence>
<keyword evidence="2" id="KW-0812">Transmembrane</keyword>
<feature type="transmembrane region" description="Helical" evidence="2">
    <location>
        <begin position="541"/>
        <end position="563"/>
    </location>
</feature>
<keyword evidence="2" id="KW-1133">Transmembrane helix</keyword>
<feature type="compositionally biased region" description="Low complexity" evidence="1">
    <location>
        <begin position="395"/>
        <end position="411"/>
    </location>
</feature>
<dbReference type="AlphaFoldDB" id="A0A6A6I527"/>
<evidence type="ECO:0000313" key="4">
    <source>
        <dbReference type="EMBL" id="KAF2245427.1"/>
    </source>
</evidence>
<reference evidence="4" key="1">
    <citation type="journal article" date="2020" name="Stud. Mycol.">
        <title>101 Dothideomycetes genomes: a test case for predicting lifestyles and emergence of pathogens.</title>
        <authorList>
            <person name="Haridas S."/>
            <person name="Albert R."/>
            <person name="Binder M."/>
            <person name="Bloem J."/>
            <person name="Labutti K."/>
            <person name="Salamov A."/>
            <person name="Andreopoulos B."/>
            <person name="Baker S."/>
            <person name="Barry K."/>
            <person name="Bills G."/>
            <person name="Bluhm B."/>
            <person name="Cannon C."/>
            <person name="Castanera R."/>
            <person name="Culley D."/>
            <person name="Daum C."/>
            <person name="Ezra D."/>
            <person name="Gonzalez J."/>
            <person name="Henrissat B."/>
            <person name="Kuo A."/>
            <person name="Liang C."/>
            <person name="Lipzen A."/>
            <person name="Lutzoni F."/>
            <person name="Magnuson J."/>
            <person name="Mondo S."/>
            <person name="Nolan M."/>
            <person name="Ohm R."/>
            <person name="Pangilinan J."/>
            <person name="Park H.-J."/>
            <person name="Ramirez L."/>
            <person name="Alfaro M."/>
            <person name="Sun H."/>
            <person name="Tritt A."/>
            <person name="Yoshinaga Y."/>
            <person name="Zwiers L.-H."/>
            <person name="Turgeon B."/>
            <person name="Goodwin S."/>
            <person name="Spatafora J."/>
            <person name="Crous P."/>
            <person name="Grigoriev I."/>
        </authorList>
    </citation>
    <scope>NUCLEOTIDE SEQUENCE</scope>
    <source>
        <strain evidence="4">CBS 122368</strain>
    </source>
</reference>
<feature type="compositionally biased region" description="Polar residues" evidence="1">
    <location>
        <begin position="337"/>
        <end position="348"/>
    </location>
</feature>
<protein>
    <recommendedName>
        <fullName evidence="6">Mid2 domain-containing protein</fullName>
    </recommendedName>
</protein>
<feature type="compositionally biased region" description="Low complexity" evidence="1">
    <location>
        <begin position="86"/>
        <end position="102"/>
    </location>
</feature>
<evidence type="ECO:0000256" key="2">
    <source>
        <dbReference type="SAM" id="Phobius"/>
    </source>
</evidence>
<feature type="region of interest" description="Disordered" evidence="1">
    <location>
        <begin position="493"/>
        <end position="538"/>
    </location>
</feature>
<evidence type="ECO:0000256" key="3">
    <source>
        <dbReference type="SAM" id="SignalP"/>
    </source>
</evidence>
<feature type="transmembrane region" description="Helical" evidence="2">
    <location>
        <begin position="120"/>
        <end position="142"/>
    </location>
</feature>
<keyword evidence="5" id="KW-1185">Reference proteome</keyword>
<proteinExistence type="predicted"/>
<feature type="chain" id="PRO_5025418102" description="Mid2 domain-containing protein" evidence="3">
    <location>
        <begin position="22"/>
        <end position="728"/>
    </location>
</feature>
<accession>A0A6A6I527</accession>
<gene>
    <name evidence="4" type="ORF">BU26DRAFT_508087</name>
</gene>